<feature type="transmembrane region" description="Helical" evidence="8">
    <location>
        <begin position="409"/>
        <end position="425"/>
    </location>
</feature>
<feature type="transmembrane region" description="Helical" evidence="8">
    <location>
        <begin position="437"/>
        <end position="458"/>
    </location>
</feature>
<name>A0A6A3JB75_9STRA</name>
<dbReference type="CDD" id="cd06174">
    <property type="entry name" value="MFS"/>
    <property type="match status" value="1"/>
</dbReference>
<keyword evidence="6 8" id="KW-1133">Transmembrane helix</keyword>
<evidence type="ECO:0000256" key="2">
    <source>
        <dbReference type="ARBA" id="ARBA00006595"/>
    </source>
</evidence>
<comment type="similarity">
    <text evidence="2">Belongs to the SLC43A transporter (TC 2.A.1.44) family.</text>
</comment>
<evidence type="ECO:0000313" key="14">
    <source>
        <dbReference type="Proteomes" id="UP000434957"/>
    </source>
</evidence>
<evidence type="ECO:0000256" key="4">
    <source>
        <dbReference type="ARBA" id="ARBA00022692"/>
    </source>
</evidence>
<evidence type="ECO:0000313" key="13">
    <source>
        <dbReference type="Proteomes" id="UP000429607"/>
    </source>
</evidence>
<dbReference type="InterPro" id="IPR011701">
    <property type="entry name" value="MFS"/>
</dbReference>
<dbReference type="AlphaFoldDB" id="A0A6A3JB75"/>
<gene>
    <name evidence="11" type="ORF">PR001_g21109</name>
    <name evidence="10" type="ORF">PR002_g21538</name>
    <name evidence="12" type="ORF">PR003_g22113</name>
</gene>
<dbReference type="Proteomes" id="UP000435112">
    <property type="component" value="Unassembled WGS sequence"/>
</dbReference>
<accession>A0A6A3JB75</accession>
<dbReference type="PANTHER" id="PTHR20772">
    <property type="entry name" value="PROTEIN FMP42"/>
    <property type="match status" value="1"/>
</dbReference>
<dbReference type="InterPro" id="IPR052599">
    <property type="entry name" value="SLC43A_AATransporter"/>
</dbReference>
<evidence type="ECO:0000256" key="8">
    <source>
        <dbReference type="SAM" id="Phobius"/>
    </source>
</evidence>
<feature type="domain" description="Major facilitator superfamily (MFS) profile" evidence="9">
    <location>
        <begin position="43"/>
        <end position="463"/>
    </location>
</feature>
<evidence type="ECO:0000256" key="1">
    <source>
        <dbReference type="ARBA" id="ARBA00004141"/>
    </source>
</evidence>
<feature type="transmembrane region" description="Helical" evidence="8">
    <location>
        <begin position="322"/>
        <end position="342"/>
    </location>
</feature>
<dbReference type="EMBL" id="QXFU01002192">
    <property type="protein sequence ID" value="KAE8989133.1"/>
    <property type="molecule type" value="Genomic_DNA"/>
</dbReference>
<keyword evidence="5" id="KW-0029">Amino-acid transport</keyword>
<dbReference type="InterPro" id="IPR036259">
    <property type="entry name" value="MFS_trans_sf"/>
</dbReference>
<feature type="transmembrane region" description="Helical" evidence="8">
    <location>
        <begin position="43"/>
        <end position="68"/>
    </location>
</feature>
<evidence type="ECO:0000313" key="15">
    <source>
        <dbReference type="Proteomes" id="UP000435112"/>
    </source>
</evidence>
<dbReference type="EMBL" id="QXFT01002151">
    <property type="protein sequence ID" value="KAE9303019.1"/>
    <property type="molecule type" value="Genomic_DNA"/>
</dbReference>
<protein>
    <recommendedName>
        <fullName evidence="9">Major facilitator superfamily (MFS) profile domain-containing protein</fullName>
    </recommendedName>
</protein>
<keyword evidence="7 8" id="KW-0472">Membrane</keyword>
<dbReference type="Pfam" id="PF07690">
    <property type="entry name" value="MFS_1"/>
    <property type="match status" value="1"/>
</dbReference>
<feature type="transmembrane region" description="Helical" evidence="8">
    <location>
        <begin position="349"/>
        <end position="369"/>
    </location>
</feature>
<evidence type="ECO:0000256" key="5">
    <source>
        <dbReference type="ARBA" id="ARBA00022970"/>
    </source>
</evidence>
<evidence type="ECO:0000313" key="12">
    <source>
        <dbReference type="EMBL" id="KAE9303019.1"/>
    </source>
</evidence>
<dbReference type="Proteomes" id="UP000434957">
    <property type="component" value="Unassembled WGS sequence"/>
</dbReference>
<proteinExistence type="inferred from homology"/>
<dbReference type="SUPFAM" id="SSF103473">
    <property type="entry name" value="MFS general substrate transporter"/>
    <property type="match status" value="1"/>
</dbReference>
<organism evidence="11 13">
    <name type="scientific">Phytophthora rubi</name>
    <dbReference type="NCBI Taxonomy" id="129364"/>
    <lineage>
        <taxon>Eukaryota</taxon>
        <taxon>Sar</taxon>
        <taxon>Stramenopiles</taxon>
        <taxon>Oomycota</taxon>
        <taxon>Peronosporomycetes</taxon>
        <taxon>Peronosporales</taxon>
        <taxon>Peronosporaceae</taxon>
        <taxon>Phytophthora</taxon>
    </lineage>
</organism>
<dbReference type="Gene3D" id="1.20.1250.20">
    <property type="entry name" value="MFS general substrate transporter like domains"/>
    <property type="match status" value="1"/>
</dbReference>
<evidence type="ECO:0000256" key="7">
    <source>
        <dbReference type="ARBA" id="ARBA00023136"/>
    </source>
</evidence>
<feature type="transmembrane region" description="Helical" evidence="8">
    <location>
        <begin position="280"/>
        <end position="302"/>
    </location>
</feature>
<dbReference type="OrthoDB" id="330047at2759"/>
<feature type="transmembrane region" description="Helical" evidence="8">
    <location>
        <begin position="128"/>
        <end position="146"/>
    </location>
</feature>
<comment type="subcellular location">
    <subcellularLocation>
        <location evidence="1">Membrane</location>
        <topology evidence="1">Multi-pass membrane protein</topology>
    </subcellularLocation>
</comment>
<dbReference type="Proteomes" id="UP000429607">
    <property type="component" value="Unassembled WGS sequence"/>
</dbReference>
<dbReference type="EMBL" id="QXFV01002163">
    <property type="protein sequence ID" value="KAE8991861.1"/>
    <property type="molecule type" value="Genomic_DNA"/>
</dbReference>
<evidence type="ECO:0000256" key="6">
    <source>
        <dbReference type="ARBA" id="ARBA00022989"/>
    </source>
</evidence>
<dbReference type="GO" id="GO:0016020">
    <property type="term" value="C:membrane"/>
    <property type="evidence" value="ECO:0007669"/>
    <property type="project" value="UniProtKB-SubCell"/>
</dbReference>
<keyword evidence="4 8" id="KW-0812">Transmembrane</keyword>
<feature type="transmembrane region" description="Helical" evidence="8">
    <location>
        <begin position="101"/>
        <end position="121"/>
    </location>
</feature>
<sequence length="485" mass="52228">MANPSHSPSPSRASEAPYASIADAPAPRGVDQRSMSQWVVPRAAVFVAAAVLVVLCSGGLVLGFGPVYSLLVDEGQWSELCAPDEAVSGVTCASQEVKLQYIYSTAFLCLSFANVASGVSLDVMGARLTVCFGLVISVVGNVLLALGQSTDDNGVSIIAGYSLIGVGGYGVYISAFQLVLLFPPEQQGRIASVMSGLFNLSGYVYLLLQIHGLTRESFFLGYAVLVAVCLVVAFVLFPLNSVSSTSETYTLSGFTMKWPTVTKPKSMWPALSLQIGRKDLWFFAVFFGWVSTINAFIGGAIPNIIYKNDGDDDSLGDLYVNYLQPLITNGTFIYTPLLGWVIDKFGCRVVLFVTLLSTHVVIVLLLVPSLTAQTFMLVLFAFEQSAFYTLQFAYILLTFPAEVYGSVQAFLAACSFLMGLLNYAFTPWVQNGLDGDYLVVLLIMAAPVLVMYFFMGLIRNNSLLIDAKSGAAADEELEQGKPSVD</sequence>
<evidence type="ECO:0000259" key="9">
    <source>
        <dbReference type="PROSITE" id="PS50850"/>
    </source>
</evidence>
<feature type="transmembrane region" description="Helical" evidence="8">
    <location>
        <begin position="375"/>
        <end position="397"/>
    </location>
</feature>
<evidence type="ECO:0000313" key="10">
    <source>
        <dbReference type="EMBL" id="KAE8989133.1"/>
    </source>
</evidence>
<feature type="transmembrane region" description="Helical" evidence="8">
    <location>
        <begin position="193"/>
        <end position="213"/>
    </location>
</feature>
<keyword evidence="3" id="KW-0813">Transport</keyword>
<dbReference type="PANTHER" id="PTHR20772:SF2">
    <property type="entry name" value="PROTEIN FMP42"/>
    <property type="match status" value="1"/>
</dbReference>
<feature type="transmembrane region" description="Helical" evidence="8">
    <location>
        <begin position="219"/>
        <end position="239"/>
    </location>
</feature>
<dbReference type="GO" id="GO:0022857">
    <property type="term" value="F:transmembrane transporter activity"/>
    <property type="evidence" value="ECO:0007669"/>
    <property type="project" value="InterPro"/>
</dbReference>
<evidence type="ECO:0000313" key="11">
    <source>
        <dbReference type="EMBL" id="KAE8991861.1"/>
    </source>
</evidence>
<comment type="caution">
    <text evidence="11">The sequence shown here is derived from an EMBL/GenBank/DDBJ whole genome shotgun (WGS) entry which is preliminary data.</text>
</comment>
<feature type="transmembrane region" description="Helical" evidence="8">
    <location>
        <begin position="158"/>
        <end position="181"/>
    </location>
</feature>
<reference evidence="13 15" key="1">
    <citation type="submission" date="2018-09" db="EMBL/GenBank/DDBJ databases">
        <title>Genomic investigation of the strawberry pathogen Phytophthora fragariae indicates pathogenicity is determined by transcriptional variation in three key races.</title>
        <authorList>
            <person name="Adams T.M."/>
            <person name="Armitage A.D."/>
            <person name="Sobczyk M.K."/>
            <person name="Bates H.J."/>
            <person name="Dunwell J.M."/>
            <person name="Nellist C.F."/>
            <person name="Harrison R.J."/>
        </authorList>
    </citation>
    <scope>NUCLEOTIDE SEQUENCE [LARGE SCALE GENOMIC DNA]</scope>
    <source>
        <strain evidence="11 13">SCRP249</strain>
        <strain evidence="10 15">SCRP324</strain>
        <strain evidence="12 14">SCRP333</strain>
    </source>
</reference>
<dbReference type="GO" id="GO:0006865">
    <property type="term" value="P:amino acid transport"/>
    <property type="evidence" value="ECO:0007669"/>
    <property type="project" value="UniProtKB-KW"/>
</dbReference>
<evidence type="ECO:0000256" key="3">
    <source>
        <dbReference type="ARBA" id="ARBA00022448"/>
    </source>
</evidence>
<dbReference type="InterPro" id="IPR020846">
    <property type="entry name" value="MFS_dom"/>
</dbReference>
<keyword evidence="14" id="KW-1185">Reference proteome</keyword>
<dbReference type="PROSITE" id="PS50850">
    <property type="entry name" value="MFS"/>
    <property type="match status" value="1"/>
</dbReference>